<dbReference type="AlphaFoldDB" id="A0A7R6ST82"/>
<dbReference type="InterPro" id="IPR051257">
    <property type="entry name" value="Diverse_CBS-Domain"/>
</dbReference>
<proteinExistence type="predicted"/>
<dbReference type="Pfam" id="PF00571">
    <property type="entry name" value="CBS"/>
    <property type="match status" value="2"/>
</dbReference>
<dbReference type="SMART" id="SM00116">
    <property type="entry name" value="CBS"/>
    <property type="match status" value="2"/>
</dbReference>
<dbReference type="PROSITE" id="PS51371">
    <property type="entry name" value="CBS"/>
    <property type="match status" value="2"/>
</dbReference>
<feature type="domain" description="CBS" evidence="3">
    <location>
        <begin position="108"/>
        <end position="167"/>
    </location>
</feature>
<dbReference type="Proteomes" id="UP000595663">
    <property type="component" value="Chromosome"/>
</dbReference>
<gene>
    <name evidence="4" type="ORF">AMJAP_2457</name>
</gene>
<name>A0A7R6ST82_9GAMM</name>
<dbReference type="OrthoDB" id="9793295at2"/>
<dbReference type="InterPro" id="IPR046342">
    <property type="entry name" value="CBS_dom_sf"/>
</dbReference>
<evidence type="ECO:0000256" key="2">
    <source>
        <dbReference type="PROSITE-ProRule" id="PRU00703"/>
    </source>
</evidence>
<dbReference type="Gene3D" id="3.10.580.10">
    <property type="entry name" value="CBS-domain"/>
    <property type="match status" value="1"/>
</dbReference>
<sequence length="172" mass="19066">MNTRSEMVASDIMSKDLLTVSEHWSIQALIEFFNRHKITGAPVLSAQKEFSGVVSLSDILTFDGKPKHSINENPTTQYYYNSLEGYSPDELGFSEGSQHKNHLVAEIMTKSIISAPDTTLVTELAETMHSKGVHRIFITRDEQICGAVSTLDILKLLSGITLYRTESNASAK</sequence>
<dbReference type="RefSeq" id="WP_019620150.1">
    <property type="nucleotide sequence ID" value="NZ_AP014545.1"/>
</dbReference>
<keyword evidence="1 2" id="KW-0129">CBS domain</keyword>
<reference evidence="4 5" key="1">
    <citation type="journal article" date="2008" name="Int. J. Syst. Evol. Microbiol.">
        <title>Amphritea japonica sp. nov. and Amphritea balenae sp. nov., isolated from the sediment adjacent to sperm whale carcasses off Kagoshima, Japan.</title>
        <authorList>
            <person name="Miyazaki M."/>
            <person name="Nogi Y."/>
            <person name="Fujiwara Y."/>
            <person name="Kawato M."/>
            <person name="Nagahama T."/>
            <person name="Kubokawa K."/>
            <person name="Horikoshi K."/>
        </authorList>
    </citation>
    <scope>NUCLEOTIDE SEQUENCE [LARGE SCALE GENOMIC DNA]</scope>
    <source>
        <strain evidence="4 5">ATCC BAA-1530</strain>
    </source>
</reference>
<organism evidence="4 5">
    <name type="scientific">Amphritea japonica ATCC BAA-1530</name>
    <dbReference type="NCBI Taxonomy" id="1278309"/>
    <lineage>
        <taxon>Bacteria</taxon>
        <taxon>Pseudomonadati</taxon>
        <taxon>Pseudomonadota</taxon>
        <taxon>Gammaproteobacteria</taxon>
        <taxon>Oceanospirillales</taxon>
        <taxon>Oceanospirillaceae</taxon>
        <taxon>Amphritea</taxon>
    </lineage>
</organism>
<dbReference type="PANTHER" id="PTHR43080:SF2">
    <property type="entry name" value="CBS DOMAIN-CONTAINING PROTEIN"/>
    <property type="match status" value="1"/>
</dbReference>
<feature type="domain" description="CBS" evidence="3">
    <location>
        <begin position="13"/>
        <end position="70"/>
    </location>
</feature>
<keyword evidence="5" id="KW-1185">Reference proteome</keyword>
<evidence type="ECO:0000313" key="4">
    <source>
        <dbReference type="EMBL" id="BBB27046.1"/>
    </source>
</evidence>
<protein>
    <recommendedName>
        <fullName evidence="3">CBS domain-containing protein</fullName>
    </recommendedName>
</protein>
<evidence type="ECO:0000313" key="5">
    <source>
        <dbReference type="Proteomes" id="UP000595663"/>
    </source>
</evidence>
<evidence type="ECO:0000259" key="3">
    <source>
        <dbReference type="PROSITE" id="PS51371"/>
    </source>
</evidence>
<dbReference type="EMBL" id="AP014545">
    <property type="protein sequence ID" value="BBB27046.1"/>
    <property type="molecule type" value="Genomic_DNA"/>
</dbReference>
<dbReference type="InterPro" id="IPR000644">
    <property type="entry name" value="CBS_dom"/>
</dbReference>
<evidence type="ECO:0000256" key="1">
    <source>
        <dbReference type="ARBA" id="ARBA00023122"/>
    </source>
</evidence>
<accession>A0A7R6ST82</accession>
<dbReference type="SUPFAM" id="SSF54631">
    <property type="entry name" value="CBS-domain pair"/>
    <property type="match status" value="1"/>
</dbReference>
<dbReference type="KEGG" id="ajp:AMJAP_2457"/>
<dbReference type="PANTHER" id="PTHR43080">
    <property type="entry name" value="CBS DOMAIN-CONTAINING PROTEIN CBSX3, MITOCHONDRIAL"/>
    <property type="match status" value="1"/>
</dbReference>